<feature type="transmembrane region" description="Helical" evidence="1">
    <location>
        <begin position="75"/>
        <end position="96"/>
    </location>
</feature>
<evidence type="ECO:0000256" key="1">
    <source>
        <dbReference type="SAM" id="Phobius"/>
    </source>
</evidence>
<gene>
    <name evidence="2" type="ORF">HD593_011873</name>
</gene>
<evidence type="ECO:0000313" key="2">
    <source>
        <dbReference type="EMBL" id="MBB6557078.1"/>
    </source>
</evidence>
<dbReference type="EMBL" id="JACHMI010000001">
    <property type="protein sequence ID" value="MBB6557078.1"/>
    <property type="molecule type" value="Genomic_DNA"/>
</dbReference>
<dbReference type="RefSeq" id="WP_221525478.1">
    <property type="nucleotide sequence ID" value="NZ_BAAAXY010000158.1"/>
</dbReference>
<dbReference type="Proteomes" id="UP000565579">
    <property type="component" value="Unassembled WGS sequence"/>
</dbReference>
<keyword evidence="1" id="KW-0812">Transmembrane</keyword>
<accession>A0A7X0P871</accession>
<comment type="caution">
    <text evidence="2">The sequence shown here is derived from an EMBL/GenBank/DDBJ whole genome shotgun (WGS) entry which is preliminary data.</text>
</comment>
<name>A0A7X0P871_9ACTN</name>
<evidence type="ECO:0000313" key="3">
    <source>
        <dbReference type="Proteomes" id="UP000565579"/>
    </source>
</evidence>
<dbReference type="AlphaFoldDB" id="A0A7X0P871"/>
<organism evidence="2 3">
    <name type="scientific">Nonomuraea rubra</name>
    <dbReference type="NCBI Taxonomy" id="46180"/>
    <lineage>
        <taxon>Bacteria</taxon>
        <taxon>Bacillati</taxon>
        <taxon>Actinomycetota</taxon>
        <taxon>Actinomycetes</taxon>
        <taxon>Streptosporangiales</taxon>
        <taxon>Streptosporangiaceae</taxon>
        <taxon>Nonomuraea</taxon>
    </lineage>
</organism>
<keyword evidence="3" id="KW-1185">Reference proteome</keyword>
<reference evidence="2 3" key="1">
    <citation type="submission" date="2020-08" db="EMBL/GenBank/DDBJ databases">
        <title>Sequencing the genomes of 1000 actinobacteria strains.</title>
        <authorList>
            <person name="Klenk H.-P."/>
        </authorList>
    </citation>
    <scope>NUCLEOTIDE SEQUENCE [LARGE SCALE GENOMIC DNA]</scope>
    <source>
        <strain evidence="2 3">DSM 43768</strain>
    </source>
</reference>
<proteinExistence type="predicted"/>
<sequence>MDRWLAEPEDPQPQLRAVLFTKVTLALMSGRPAAEFLDAQRARHLATMRALTAARRDAASAAGGEPWSPPDLGLVALPAGSALAAMAVTTAALPLMNVTTRYDAVRFE</sequence>
<keyword evidence="1" id="KW-0472">Membrane</keyword>
<keyword evidence="1" id="KW-1133">Transmembrane helix</keyword>
<protein>
    <submittedName>
        <fullName evidence="2">Uncharacterized protein</fullName>
    </submittedName>
</protein>